<organism evidence="2 3">
    <name type="scientific">Bacillus subtilis</name>
    <dbReference type="NCBI Taxonomy" id="1423"/>
    <lineage>
        <taxon>Bacteria</taxon>
        <taxon>Bacillati</taxon>
        <taxon>Bacillota</taxon>
        <taxon>Bacilli</taxon>
        <taxon>Bacillales</taxon>
        <taxon>Bacillaceae</taxon>
        <taxon>Bacillus</taxon>
    </lineage>
</organism>
<feature type="region of interest" description="Disordered" evidence="1">
    <location>
        <begin position="68"/>
        <end position="100"/>
    </location>
</feature>
<evidence type="ECO:0000313" key="3">
    <source>
        <dbReference type="Proteomes" id="UP001214898"/>
    </source>
</evidence>
<dbReference type="InterPro" id="IPR008983">
    <property type="entry name" value="Tumour_necrosis_fac-like_dom"/>
</dbReference>
<dbReference type="AlphaFoldDB" id="A0AAX3RMX0"/>
<dbReference type="Proteomes" id="UP001214898">
    <property type="component" value="Chromosome"/>
</dbReference>
<name>A0AAX3RMX0_BACIU</name>
<evidence type="ECO:0000313" key="2">
    <source>
        <dbReference type="EMBL" id="WEY84094.1"/>
    </source>
</evidence>
<proteinExistence type="predicted"/>
<dbReference type="Gene3D" id="2.60.120.40">
    <property type="match status" value="1"/>
</dbReference>
<protein>
    <submittedName>
        <fullName evidence="2">Terminase</fullName>
    </submittedName>
</protein>
<dbReference type="EMBL" id="CP120576">
    <property type="protein sequence ID" value="WEY84094.1"/>
    <property type="molecule type" value="Genomic_DNA"/>
</dbReference>
<feature type="compositionally biased region" description="Basic and acidic residues" evidence="1">
    <location>
        <begin position="68"/>
        <end position="88"/>
    </location>
</feature>
<dbReference type="SUPFAM" id="SSF49842">
    <property type="entry name" value="TNF-like"/>
    <property type="match status" value="1"/>
</dbReference>
<gene>
    <name evidence="2" type="ORF">P5633_17390</name>
</gene>
<reference evidence="2" key="1">
    <citation type="submission" date="2025-02" db="EMBL/GenBank/DDBJ databases">
        <title>Complete genome sequences of 52 Bacillus and Priestia strains isolated from West-African fermentations and 26 reference strains from the DSMZ collection.</title>
        <authorList>
            <person name="Wiedenbein E.S."/>
            <person name="Canoy T.S."/>
            <person name="Hui Y."/>
            <person name="Parkouda C."/>
            <person name="Dawende C."/>
            <person name="Ametefe E."/>
            <person name="Jespersen L."/>
            <person name="Nielsen D.S."/>
        </authorList>
    </citation>
    <scope>NUCLEOTIDE SEQUENCE</scope>
    <source>
        <strain evidence="2">PRO56</strain>
    </source>
</reference>
<accession>A0AAX3RMX0</accession>
<evidence type="ECO:0000256" key="1">
    <source>
        <dbReference type="SAM" id="MobiDB-lite"/>
    </source>
</evidence>
<sequence length="687" mass="77297">MAYEEKTDWLPDDPINEDDVNRWEKGIKDAHTDLAAHKNDMNNPHNTTKAQIGLGNVDNVQQAAKKDFDKHEQDQVRHVTSTERENWNAKETPGEAQNKADQAEANAKAYTDSFAARRDNPNQVTKAQVGLGNVENVKQASQADFDAHLSNTKVHVSEGERNKWNAAQLIKLTGDDGKRIQLQDGTDILTLSSGFYCAVGQSVVNNPVEGDATWYNYDIVEGGSGRKTIVAYQSWGSMMWIGMVHTDGEFRGWKQIATTDFIDRVQSELDIHKNDKTNPHSVTKQQVGLGNVENVKQETPDGAQKKADTALNQSKDYTNSTAFITRPLNSITDANDLNLPPGTYRLDTNYMNANPELQNQFPLNDNRTGLLIIYPSANKWATRQDWFSISTKTLYTRVAVNGTEYTDWYILETSEGSQSKADKALADAKNYVDSNYTNNKLTVLTGSNAIQDARTSGNEYPAGLTFMDIGANNTTGYPLTYGIVKNEKYSNYRFAQYFYGTGNESNSYFTSTGSWIRHWWSDSGWTAWHKISGFAHANIGTTGKQQLIKGELQKVKYNRKIKDSHNTFDTKNNRFIVPNDGMFLVNAGLYIENYQRYVNYELDIYLNGVRYKNIAHYRANPGDQSDTTEINVGLYGAATVPANQGDYIEIYLYVGYNGGTTRYTTESSGWYNYFDITEIGGRNYPRV</sequence>